<gene>
    <name evidence="8" type="primary">LOC108998299</name>
</gene>
<accession>A0A2I4FFF3</accession>
<sequence>MWKTMAHVQHSNLFLGGRSVHEALGGGKVADVLLWSNESSRTVSAALLIGMTVLWFLFEVAEYNLVTFLCHIIITTMLVFFIWTSIHDNFNWTIPPNIHDPLLRSYSEFREVASTLLTVLNEFLPKLLNIAYERDLRRFLSAILSLYILSVVGSYFSFLNLIYFGFLCMETLPFLYDKFRYQVDNFVEEAIENVKGKYNAFDSKFLNKIPRGHVKEKEK</sequence>
<dbReference type="InterPro" id="IPR045064">
    <property type="entry name" value="Reticulon-like"/>
</dbReference>
<keyword evidence="3 6" id="KW-0256">Endoplasmic reticulum</keyword>
<dbReference type="STRING" id="51240.A0A2I4FFF3"/>
<dbReference type="GO" id="GO:0009617">
    <property type="term" value="P:response to bacterium"/>
    <property type="evidence" value="ECO:0007669"/>
    <property type="project" value="InterPro"/>
</dbReference>
<feature type="transmembrane region" description="Helical" evidence="6">
    <location>
        <begin position="42"/>
        <end position="58"/>
    </location>
</feature>
<feature type="transmembrane region" description="Helical" evidence="6">
    <location>
        <begin position="65"/>
        <end position="86"/>
    </location>
</feature>
<proteinExistence type="predicted"/>
<dbReference type="Proteomes" id="UP000235220">
    <property type="component" value="Chromosome 6"/>
</dbReference>
<dbReference type="PANTHER" id="PTHR10994">
    <property type="entry name" value="RETICULON"/>
    <property type="match status" value="1"/>
</dbReference>
<dbReference type="OrthoDB" id="567788at2759"/>
<evidence type="ECO:0000256" key="4">
    <source>
        <dbReference type="ARBA" id="ARBA00022989"/>
    </source>
</evidence>
<keyword evidence="5 6" id="KW-0472">Membrane</keyword>
<keyword evidence="7" id="KW-1185">Reference proteome</keyword>
<protein>
    <recommendedName>
        <fullName evidence="6">Reticulon-like protein</fullName>
    </recommendedName>
</protein>
<dbReference type="InterPro" id="IPR003388">
    <property type="entry name" value="Reticulon"/>
</dbReference>
<dbReference type="Pfam" id="PF02453">
    <property type="entry name" value="Reticulon"/>
    <property type="match status" value="1"/>
</dbReference>
<keyword evidence="4 6" id="KW-1133">Transmembrane helix</keyword>
<dbReference type="Gramene" id="Jr06_14950_p1">
    <property type="protein sequence ID" value="cds.Jr06_14950_p1"/>
    <property type="gene ID" value="Jr06_14950"/>
</dbReference>
<dbReference type="PANTHER" id="PTHR10994:SF85">
    <property type="entry name" value="RETICULON-LIKE PROTEIN B9"/>
    <property type="match status" value="1"/>
</dbReference>
<dbReference type="GeneID" id="108998299"/>
<dbReference type="PROSITE" id="PS50845">
    <property type="entry name" value="RETICULON"/>
    <property type="match status" value="1"/>
</dbReference>
<reference evidence="8" key="1">
    <citation type="submission" date="2025-08" db="UniProtKB">
        <authorList>
            <consortium name="RefSeq"/>
        </authorList>
    </citation>
    <scope>IDENTIFICATION</scope>
    <source>
        <tissue evidence="8">Leaves</tissue>
    </source>
</reference>
<evidence type="ECO:0000256" key="3">
    <source>
        <dbReference type="ARBA" id="ARBA00022824"/>
    </source>
</evidence>
<evidence type="ECO:0000313" key="7">
    <source>
        <dbReference type="Proteomes" id="UP000235220"/>
    </source>
</evidence>
<dbReference type="RefSeq" id="XP_018830367.1">
    <property type="nucleotide sequence ID" value="XM_018974822.2"/>
</dbReference>
<keyword evidence="2 6" id="KW-0812">Transmembrane</keyword>
<dbReference type="AlphaFoldDB" id="A0A2I4FFF3"/>
<dbReference type="KEGG" id="jre:108998299"/>
<comment type="subcellular location">
    <subcellularLocation>
        <location evidence="1 6">Endoplasmic reticulum membrane</location>
        <topology evidence="1 6">Multi-pass membrane protein</topology>
    </subcellularLocation>
</comment>
<dbReference type="GO" id="GO:0005789">
    <property type="term" value="C:endoplasmic reticulum membrane"/>
    <property type="evidence" value="ECO:0007669"/>
    <property type="project" value="UniProtKB-SubCell"/>
</dbReference>
<evidence type="ECO:0000313" key="8">
    <source>
        <dbReference type="RefSeq" id="XP_018830367.1"/>
    </source>
</evidence>
<evidence type="ECO:0000256" key="6">
    <source>
        <dbReference type="RuleBase" id="RU363132"/>
    </source>
</evidence>
<name>A0A2I4FFF3_JUGRE</name>
<evidence type="ECO:0000256" key="1">
    <source>
        <dbReference type="ARBA" id="ARBA00004477"/>
    </source>
</evidence>
<feature type="transmembrane region" description="Helical" evidence="6">
    <location>
        <begin position="144"/>
        <end position="166"/>
    </location>
</feature>
<evidence type="ECO:0000256" key="5">
    <source>
        <dbReference type="ARBA" id="ARBA00023136"/>
    </source>
</evidence>
<organism evidence="7 8">
    <name type="scientific">Juglans regia</name>
    <name type="common">English walnut</name>
    <dbReference type="NCBI Taxonomy" id="51240"/>
    <lineage>
        <taxon>Eukaryota</taxon>
        <taxon>Viridiplantae</taxon>
        <taxon>Streptophyta</taxon>
        <taxon>Embryophyta</taxon>
        <taxon>Tracheophyta</taxon>
        <taxon>Spermatophyta</taxon>
        <taxon>Magnoliopsida</taxon>
        <taxon>eudicotyledons</taxon>
        <taxon>Gunneridae</taxon>
        <taxon>Pentapetalae</taxon>
        <taxon>rosids</taxon>
        <taxon>fabids</taxon>
        <taxon>Fagales</taxon>
        <taxon>Juglandaceae</taxon>
        <taxon>Juglans</taxon>
    </lineage>
</organism>
<evidence type="ECO:0000256" key="2">
    <source>
        <dbReference type="ARBA" id="ARBA00022692"/>
    </source>
</evidence>